<name>A0A846HC07_9CYAN</name>
<dbReference type="Proteomes" id="UP000031549">
    <property type="component" value="Unassembled WGS sequence"/>
</dbReference>
<keyword evidence="3" id="KW-1185">Reference proteome</keyword>
<sequence length="156" mass="18055">MKLSNIELAGPFYGKAEVCESILRTLPEWFGKETALIQYLKDIEMLPSLLAVVDNNCVGFLTLKLHNEYAAELYVMGVRPEYHRQGIGRALVRRVESIIRQQSIEYWQVKTLASSHPDIFYAQTRAFYFSMGFRPLEVFTQLWGEANPCMLMVKRL</sequence>
<dbReference type="CDD" id="cd04301">
    <property type="entry name" value="NAT_SF"/>
    <property type="match status" value="1"/>
</dbReference>
<gene>
    <name evidence="2" type="ORF">PI95_018975</name>
</gene>
<evidence type="ECO:0000313" key="3">
    <source>
        <dbReference type="Proteomes" id="UP000031549"/>
    </source>
</evidence>
<dbReference type="Gene3D" id="3.40.630.30">
    <property type="match status" value="1"/>
</dbReference>
<protein>
    <submittedName>
        <fullName evidence="2">GNAT family N-acetyltransferase</fullName>
    </submittedName>
</protein>
<reference evidence="2 3" key="1">
    <citation type="journal article" date="2015" name="Genome Announc.">
        <title>Draft Genome Sequence of Cyanobacterium Hassallia byssoidea Strain VB512170, Isolated from Monuments in India.</title>
        <authorList>
            <person name="Singh D."/>
            <person name="Chandrababunaidu M.M."/>
            <person name="Panda A."/>
            <person name="Sen D."/>
            <person name="Bhattacharyya S."/>
            <person name="Adhikary S.P."/>
            <person name="Tripathy S."/>
        </authorList>
    </citation>
    <scope>NUCLEOTIDE SEQUENCE [LARGE SCALE GENOMIC DNA]</scope>
    <source>
        <strain evidence="2 3">VB512170</strain>
    </source>
</reference>
<dbReference type="InterPro" id="IPR000182">
    <property type="entry name" value="GNAT_dom"/>
</dbReference>
<evidence type="ECO:0000259" key="1">
    <source>
        <dbReference type="PROSITE" id="PS51186"/>
    </source>
</evidence>
<feature type="domain" description="N-acetyltransferase" evidence="1">
    <location>
        <begin position="4"/>
        <end position="156"/>
    </location>
</feature>
<organism evidence="2 3">
    <name type="scientific">Hassallia byssoidea VB512170</name>
    <dbReference type="NCBI Taxonomy" id="1304833"/>
    <lineage>
        <taxon>Bacteria</taxon>
        <taxon>Bacillati</taxon>
        <taxon>Cyanobacteriota</taxon>
        <taxon>Cyanophyceae</taxon>
        <taxon>Nostocales</taxon>
        <taxon>Tolypothrichaceae</taxon>
        <taxon>Hassallia</taxon>
    </lineage>
</organism>
<dbReference type="Pfam" id="PF13508">
    <property type="entry name" value="Acetyltransf_7"/>
    <property type="match status" value="1"/>
</dbReference>
<dbReference type="GO" id="GO:0016747">
    <property type="term" value="F:acyltransferase activity, transferring groups other than amino-acyl groups"/>
    <property type="evidence" value="ECO:0007669"/>
    <property type="project" value="InterPro"/>
</dbReference>
<accession>A0A846HC07</accession>
<evidence type="ECO:0000313" key="2">
    <source>
        <dbReference type="EMBL" id="NEU74583.1"/>
    </source>
</evidence>
<proteinExistence type="predicted"/>
<dbReference type="InterPro" id="IPR016181">
    <property type="entry name" value="Acyl_CoA_acyltransferase"/>
</dbReference>
<comment type="caution">
    <text evidence="2">The sequence shown here is derived from an EMBL/GenBank/DDBJ whole genome shotgun (WGS) entry which is preliminary data.</text>
</comment>
<dbReference type="EMBL" id="JTCM02000045">
    <property type="protein sequence ID" value="NEU74583.1"/>
    <property type="molecule type" value="Genomic_DNA"/>
</dbReference>
<dbReference type="PROSITE" id="PS51186">
    <property type="entry name" value="GNAT"/>
    <property type="match status" value="1"/>
</dbReference>
<dbReference type="RefSeq" id="WP_039754533.1">
    <property type="nucleotide sequence ID" value="NZ_JTCM02000045.1"/>
</dbReference>
<keyword evidence="2" id="KW-0808">Transferase</keyword>
<dbReference type="AlphaFoldDB" id="A0A846HC07"/>
<dbReference type="SUPFAM" id="SSF55729">
    <property type="entry name" value="Acyl-CoA N-acyltransferases (Nat)"/>
    <property type="match status" value="1"/>
</dbReference>